<reference evidence="1" key="1">
    <citation type="submission" date="2019-04" db="EMBL/GenBank/DDBJ databases">
        <title>Microbes associate with the intestines of laboratory mice.</title>
        <authorList>
            <person name="Navarre W."/>
            <person name="Wong E."/>
            <person name="Huang K."/>
            <person name="Tropini C."/>
            <person name="Ng K."/>
            <person name="Yu B."/>
        </authorList>
    </citation>
    <scope>NUCLEOTIDE SEQUENCE</scope>
    <source>
        <strain evidence="1">NM01_1-7b</strain>
    </source>
</reference>
<evidence type="ECO:0000313" key="2">
    <source>
        <dbReference type="Proteomes" id="UP000304953"/>
    </source>
</evidence>
<sequence>MLETGIKGYQEFTVTETDTAKVHKSGTLDVLATPRMAALMEETAWKSVSEHLEPGMGTVGVKLNLEHLAPTPVGMKVWCETVLTGIDGRKLTFSITAFDEAGKIGEGMHDRFIIEETKFQNKADMKKQK</sequence>
<accession>A0AC61S1W5</accession>
<comment type="caution">
    <text evidence="1">The sequence shown here is derived from an EMBL/GenBank/DDBJ whole genome shotgun (WGS) entry which is preliminary data.</text>
</comment>
<proteinExistence type="predicted"/>
<dbReference type="Proteomes" id="UP000304953">
    <property type="component" value="Unassembled WGS sequence"/>
</dbReference>
<dbReference type="EMBL" id="SRYA01000001">
    <property type="protein sequence ID" value="TGY98420.1"/>
    <property type="molecule type" value="Genomic_DNA"/>
</dbReference>
<organism evidence="1 2">
    <name type="scientific">Petralouisia muris</name>
    <dbReference type="NCBI Taxonomy" id="3032872"/>
    <lineage>
        <taxon>Bacteria</taxon>
        <taxon>Bacillati</taxon>
        <taxon>Bacillota</taxon>
        <taxon>Clostridia</taxon>
        <taxon>Lachnospirales</taxon>
        <taxon>Lachnospiraceae</taxon>
        <taxon>Petralouisia</taxon>
    </lineage>
</organism>
<protein>
    <submittedName>
        <fullName evidence="1">Thioesterase</fullName>
    </submittedName>
</protein>
<evidence type="ECO:0000313" key="1">
    <source>
        <dbReference type="EMBL" id="TGY98420.1"/>
    </source>
</evidence>
<name>A0AC61S1W5_9FIRM</name>
<keyword evidence="2" id="KW-1185">Reference proteome</keyword>
<gene>
    <name evidence="1" type="ORF">E5329_00675</name>
</gene>